<dbReference type="Proteomes" id="UP001370490">
    <property type="component" value="Unassembled WGS sequence"/>
</dbReference>
<dbReference type="Pfam" id="PF04749">
    <property type="entry name" value="PLAC8"/>
    <property type="match status" value="1"/>
</dbReference>
<feature type="transmembrane region" description="Helical" evidence="1">
    <location>
        <begin position="65"/>
        <end position="85"/>
    </location>
</feature>
<protein>
    <submittedName>
        <fullName evidence="2">PLAC8 motif-containing protein</fullName>
    </submittedName>
</protein>
<reference evidence="2 3" key="1">
    <citation type="submission" date="2023-12" db="EMBL/GenBank/DDBJ databases">
        <title>A high-quality genome assembly for Dillenia turbinata (Dilleniales).</title>
        <authorList>
            <person name="Chanderbali A."/>
        </authorList>
    </citation>
    <scope>NUCLEOTIDE SEQUENCE [LARGE SCALE GENOMIC DNA]</scope>
    <source>
        <strain evidence="2">LSX21</strain>
        <tissue evidence="2">Leaf</tissue>
    </source>
</reference>
<accession>A0AAN8UN68</accession>
<evidence type="ECO:0000313" key="2">
    <source>
        <dbReference type="EMBL" id="KAK6914871.1"/>
    </source>
</evidence>
<evidence type="ECO:0000256" key="1">
    <source>
        <dbReference type="SAM" id="Phobius"/>
    </source>
</evidence>
<feature type="transmembrane region" description="Helical" evidence="1">
    <location>
        <begin position="97"/>
        <end position="116"/>
    </location>
</feature>
<feature type="non-terminal residue" evidence="2">
    <location>
        <position position="195"/>
    </location>
</feature>
<proteinExistence type="predicted"/>
<keyword evidence="1" id="KW-0472">Membrane</keyword>
<keyword evidence="3" id="KW-1185">Reference proteome</keyword>
<comment type="caution">
    <text evidence="2">The sequence shown here is derived from an EMBL/GenBank/DDBJ whole genome shotgun (WGS) entry which is preliminary data.</text>
</comment>
<dbReference type="InterPro" id="IPR006461">
    <property type="entry name" value="PLAC_motif_containing"/>
</dbReference>
<dbReference type="AlphaFoldDB" id="A0AAN8UN68"/>
<dbReference type="EMBL" id="JBAMMX010000025">
    <property type="protein sequence ID" value="KAK6914871.1"/>
    <property type="molecule type" value="Genomic_DNA"/>
</dbReference>
<gene>
    <name evidence="2" type="ORF">RJ641_019988</name>
</gene>
<dbReference type="NCBIfam" id="TIGR01571">
    <property type="entry name" value="A_thal_Cys_rich"/>
    <property type="match status" value="1"/>
</dbReference>
<keyword evidence="1" id="KW-1133">Transmembrane helix</keyword>
<sequence>MFQPAPQMAQPADVEISTQSHDQINGGLPQDYSIGGKPENTVGTTDNLNLVDGRPWSTGLYDCNLHPLSAVMALFLPCFTFGQIVEILDGGEMSCPLAGYIYLLMMPGLCAHWIMGSKYRKKLRERYNLVEAPMDDRFAHIFCPFCALSQEYRELKIRGLDPALGWKGVLASAQTQQGSQHQNQVQLSPTNQAMH</sequence>
<dbReference type="PANTHER" id="PTHR15907">
    <property type="entry name" value="DUF614 FAMILY PROTEIN-RELATED"/>
    <property type="match status" value="1"/>
</dbReference>
<organism evidence="2 3">
    <name type="scientific">Dillenia turbinata</name>
    <dbReference type="NCBI Taxonomy" id="194707"/>
    <lineage>
        <taxon>Eukaryota</taxon>
        <taxon>Viridiplantae</taxon>
        <taxon>Streptophyta</taxon>
        <taxon>Embryophyta</taxon>
        <taxon>Tracheophyta</taxon>
        <taxon>Spermatophyta</taxon>
        <taxon>Magnoliopsida</taxon>
        <taxon>eudicotyledons</taxon>
        <taxon>Gunneridae</taxon>
        <taxon>Pentapetalae</taxon>
        <taxon>Dilleniales</taxon>
        <taxon>Dilleniaceae</taxon>
        <taxon>Dillenia</taxon>
    </lineage>
</organism>
<name>A0AAN8UN68_9MAGN</name>
<evidence type="ECO:0000313" key="3">
    <source>
        <dbReference type="Proteomes" id="UP001370490"/>
    </source>
</evidence>
<keyword evidence="1" id="KW-0812">Transmembrane</keyword>